<dbReference type="InterPro" id="IPR027385">
    <property type="entry name" value="Beta-barrel_OMP"/>
</dbReference>
<evidence type="ECO:0000313" key="8">
    <source>
        <dbReference type="EMBL" id="MCX5567589.1"/>
    </source>
</evidence>
<dbReference type="InterPro" id="IPR051692">
    <property type="entry name" value="OMP-like"/>
</dbReference>
<dbReference type="RefSeq" id="WP_266336580.1">
    <property type="nucleotide sequence ID" value="NZ_JAPKNK010000001.1"/>
</dbReference>
<keyword evidence="9" id="KW-1185">Reference proteome</keyword>
<evidence type="ECO:0000256" key="4">
    <source>
        <dbReference type="ARBA" id="ARBA00023237"/>
    </source>
</evidence>
<evidence type="ECO:0000256" key="5">
    <source>
        <dbReference type="ARBA" id="ARBA00038306"/>
    </source>
</evidence>
<dbReference type="SUPFAM" id="SSF56925">
    <property type="entry name" value="OMPA-like"/>
    <property type="match status" value="1"/>
</dbReference>
<sequence length="200" mass="20935">MNKLLLAGAALVALTGAASAADLTYEPAPAPAPVVTEAAFDWTGFYVGVHGGALFGDFTGDLDGLSGTGGLVGAQAGYNYQIDHWVIGVETDIAYSSLKDVAELQWLGKTTARAGYAWDNFLLYAKGGVAYGDLKYADESQWAVGWTAGAGVEYAFTKNLTARLEYDYVDLGNKDIGNFDPVVNGGATGHAITAGLNFKF</sequence>
<feature type="chain" id="PRO_5040766891" evidence="6">
    <location>
        <begin position="21"/>
        <end position="200"/>
    </location>
</feature>
<gene>
    <name evidence="8" type="ORF">OSH07_00130</name>
</gene>
<evidence type="ECO:0000256" key="6">
    <source>
        <dbReference type="SAM" id="SignalP"/>
    </source>
</evidence>
<keyword evidence="2 6" id="KW-0732">Signal</keyword>
<evidence type="ECO:0000256" key="2">
    <source>
        <dbReference type="ARBA" id="ARBA00022729"/>
    </source>
</evidence>
<dbReference type="PANTHER" id="PTHR34001:SF3">
    <property type="entry name" value="BLL7405 PROTEIN"/>
    <property type="match status" value="1"/>
</dbReference>
<dbReference type="Gene3D" id="2.40.160.20">
    <property type="match status" value="1"/>
</dbReference>
<proteinExistence type="inferred from homology"/>
<dbReference type="GO" id="GO:0009279">
    <property type="term" value="C:cell outer membrane"/>
    <property type="evidence" value="ECO:0007669"/>
    <property type="project" value="UniProtKB-SubCell"/>
</dbReference>
<comment type="similarity">
    <text evidence="5">Belongs to the Omp25/RopB family.</text>
</comment>
<comment type="subcellular location">
    <subcellularLocation>
        <location evidence="1">Cell outer membrane</location>
    </subcellularLocation>
</comment>
<evidence type="ECO:0000313" key="9">
    <source>
        <dbReference type="Proteomes" id="UP001144805"/>
    </source>
</evidence>
<accession>A0A9X3IIK5</accession>
<dbReference type="AlphaFoldDB" id="A0A9X3IIK5"/>
<dbReference type="EMBL" id="JAPKNK010000001">
    <property type="protein sequence ID" value="MCX5567589.1"/>
    <property type="molecule type" value="Genomic_DNA"/>
</dbReference>
<keyword evidence="4" id="KW-0998">Cell outer membrane</keyword>
<dbReference type="Proteomes" id="UP001144805">
    <property type="component" value="Unassembled WGS sequence"/>
</dbReference>
<evidence type="ECO:0000259" key="7">
    <source>
        <dbReference type="Pfam" id="PF13505"/>
    </source>
</evidence>
<protein>
    <submittedName>
        <fullName evidence="8">Porin family protein</fullName>
    </submittedName>
</protein>
<keyword evidence="3" id="KW-0472">Membrane</keyword>
<evidence type="ECO:0000256" key="1">
    <source>
        <dbReference type="ARBA" id="ARBA00004442"/>
    </source>
</evidence>
<dbReference type="PANTHER" id="PTHR34001">
    <property type="entry name" value="BLL7405 PROTEIN"/>
    <property type="match status" value="1"/>
</dbReference>
<dbReference type="Pfam" id="PF13505">
    <property type="entry name" value="OMP_b-brl"/>
    <property type="match status" value="1"/>
</dbReference>
<comment type="caution">
    <text evidence="8">The sequence shown here is derived from an EMBL/GenBank/DDBJ whole genome shotgun (WGS) entry which is preliminary data.</text>
</comment>
<evidence type="ECO:0000256" key="3">
    <source>
        <dbReference type="ARBA" id="ARBA00023136"/>
    </source>
</evidence>
<dbReference type="InterPro" id="IPR011250">
    <property type="entry name" value="OMP/PagP_B-barrel"/>
</dbReference>
<organism evidence="8 9">
    <name type="scientific">Kaistia nematophila</name>
    <dbReference type="NCBI Taxonomy" id="2994654"/>
    <lineage>
        <taxon>Bacteria</taxon>
        <taxon>Pseudomonadati</taxon>
        <taxon>Pseudomonadota</taxon>
        <taxon>Alphaproteobacteria</taxon>
        <taxon>Hyphomicrobiales</taxon>
        <taxon>Kaistiaceae</taxon>
        <taxon>Kaistia</taxon>
    </lineage>
</organism>
<reference evidence="8" key="1">
    <citation type="submission" date="2022-11" db="EMBL/GenBank/DDBJ databases">
        <title>Biodiversity and phylogenetic relationships of bacteria.</title>
        <authorList>
            <person name="Machado R.A.R."/>
            <person name="Bhat A."/>
            <person name="Loulou A."/>
            <person name="Kallel S."/>
        </authorList>
    </citation>
    <scope>NUCLEOTIDE SEQUENCE</scope>
    <source>
        <strain evidence="8">K-TC2</strain>
    </source>
</reference>
<name>A0A9X3IIK5_9HYPH</name>
<feature type="signal peptide" evidence="6">
    <location>
        <begin position="1"/>
        <end position="20"/>
    </location>
</feature>
<feature type="domain" description="Outer membrane protein beta-barrel" evidence="7">
    <location>
        <begin position="20"/>
        <end position="200"/>
    </location>
</feature>